<gene>
    <name evidence="1" type="ORF">DERP_010516</name>
</gene>
<proteinExistence type="predicted"/>
<comment type="caution">
    <text evidence="1">The sequence shown here is derived from an EMBL/GenBank/DDBJ whole genome shotgun (WGS) entry which is preliminary data.</text>
</comment>
<reference evidence="1 2" key="2">
    <citation type="journal article" date="2022" name="Mol. Biol. Evol.">
        <title>Comparative Genomics Reveals Insights into the Divergent Evolution of Astigmatic Mites and Household Pest Adaptations.</title>
        <authorList>
            <person name="Xiong Q."/>
            <person name="Wan A.T."/>
            <person name="Liu X."/>
            <person name="Fung C.S."/>
            <person name="Xiao X."/>
            <person name="Malainual N."/>
            <person name="Hou J."/>
            <person name="Wang L."/>
            <person name="Wang M."/>
            <person name="Yang K.Y."/>
            <person name="Cui Y."/>
            <person name="Leung E.L."/>
            <person name="Nong W."/>
            <person name="Shin S.K."/>
            <person name="Au S.W."/>
            <person name="Jeong K.Y."/>
            <person name="Chew F.T."/>
            <person name="Hui J.H."/>
            <person name="Leung T.F."/>
            <person name="Tungtrongchitr A."/>
            <person name="Zhong N."/>
            <person name="Liu Z."/>
            <person name="Tsui S.K."/>
        </authorList>
    </citation>
    <scope>NUCLEOTIDE SEQUENCE [LARGE SCALE GENOMIC DNA]</scope>
    <source>
        <strain evidence="1">Derp</strain>
    </source>
</reference>
<evidence type="ECO:0000313" key="2">
    <source>
        <dbReference type="Proteomes" id="UP000887458"/>
    </source>
</evidence>
<evidence type="ECO:0000313" key="1">
    <source>
        <dbReference type="EMBL" id="KAH9421379.1"/>
    </source>
</evidence>
<organism evidence="1 2">
    <name type="scientific">Dermatophagoides pteronyssinus</name>
    <name type="common">European house dust mite</name>
    <dbReference type="NCBI Taxonomy" id="6956"/>
    <lineage>
        <taxon>Eukaryota</taxon>
        <taxon>Metazoa</taxon>
        <taxon>Ecdysozoa</taxon>
        <taxon>Arthropoda</taxon>
        <taxon>Chelicerata</taxon>
        <taxon>Arachnida</taxon>
        <taxon>Acari</taxon>
        <taxon>Acariformes</taxon>
        <taxon>Sarcoptiformes</taxon>
        <taxon>Astigmata</taxon>
        <taxon>Psoroptidia</taxon>
        <taxon>Analgoidea</taxon>
        <taxon>Pyroglyphidae</taxon>
        <taxon>Dermatophagoidinae</taxon>
        <taxon>Dermatophagoides</taxon>
    </lineage>
</organism>
<accession>A0ABQ8JFK4</accession>
<dbReference type="Proteomes" id="UP000887458">
    <property type="component" value="Unassembled WGS sequence"/>
</dbReference>
<dbReference type="EMBL" id="NJHN03000041">
    <property type="protein sequence ID" value="KAH9421379.1"/>
    <property type="molecule type" value="Genomic_DNA"/>
</dbReference>
<reference evidence="1 2" key="1">
    <citation type="journal article" date="2018" name="J. Allergy Clin. Immunol.">
        <title>High-quality assembly of Dermatophagoides pteronyssinus genome and transcriptome reveals a wide range of novel allergens.</title>
        <authorList>
            <person name="Liu X.Y."/>
            <person name="Yang K.Y."/>
            <person name="Wang M.Q."/>
            <person name="Kwok J.S."/>
            <person name="Zeng X."/>
            <person name="Yang Z."/>
            <person name="Xiao X.J."/>
            <person name="Lau C.P."/>
            <person name="Li Y."/>
            <person name="Huang Z.M."/>
            <person name="Ba J.G."/>
            <person name="Yim A.K."/>
            <person name="Ouyang C.Y."/>
            <person name="Ngai S.M."/>
            <person name="Chan T.F."/>
            <person name="Leung E.L."/>
            <person name="Liu L."/>
            <person name="Liu Z.G."/>
            <person name="Tsui S.K."/>
        </authorList>
    </citation>
    <scope>NUCLEOTIDE SEQUENCE [LARGE SCALE GENOMIC DNA]</scope>
    <source>
        <strain evidence="1">Derp</strain>
    </source>
</reference>
<sequence>MCIDDDDDEQNVKLSHRKKIWLKISPKYNSVATKVDFESDYYIHIFIQCGWMSAITGQARHHHHR</sequence>
<protein>
    <submittedName>
        <fullName evidence="1">Uncharacterized protein</fullName>
    </submittedName>
</protein>
<name>A0ABQ8JFK4_DERPT</name>
<keyword evidence="2" id="KW-1185">Reference proteome</keyword>